<dbReference type="PANTHER" id="PTHR48086:SF3">
    <property type="entry name" value="SODIUM_PROLINE SYMPORTER"/>
    <property type="match status" value="1"/>
</dbReference>
<comment type="subcellular location">
    <subcellularLocation>
        <location evidence="1">Cell membrane</location>
        <topology evidence="1">Multi-pass membrane protein</topology>
    </subcellularLocation>
</comment>
<evidence type="ECO:0000256" key="11">
    <source>
        <dbReference type="ARBA" id="ARBA00023201"/>
    </source>
</evidence>
<dbReference type="EMBL" id="JACNEP010000003">
    <property type="protein sequence ID" value="MBC3765368.1"/>
    <property type="molecule type" value="Genomic_DNA"/>
</dbReference>
<feature type="transmembrane region" description="Helical" evidence="14">
    <location>
        <begin position="362"/>
        <end position="391"/>
    </location>
</feature>
<feature type="transmembrane region" description="Helical" evidence="14">
    <location>
        <begin position="175"/>
        <end position="198"/>
    </location>
</feature>
<organism evidence="15 16">
    <name type="scientific">Neptunicella marina</name>
    <dbReference type="NCBI Taxonomy" id="2125989"/>
    <lineage>
        <taxon>Bacteria</taxon>
        <taxon>Pseudomonadati</taxon>
        <taxon>Pseudomonadota</taxon>
        <taxon>Gammaproteobacteria</taxon>
        <taxon>Alteromonadales</taxon>
        <taxon>Alteromonadaceae</taxon>
        <taxon>Neptunicella</taxon>
    </lineage>
</organism>
<feature type="transmembrane region" description="Helical" evidence="14">
    <location>
        <begin position="567"/>
        <end position="589"/>
    </location>
</feature>
<gene>
    <name evidence="15" type="ORF">H8B19_05735</name>
</gene>
<feature type="transmembrane region" description="Helical" evidence="14">
    <location>
        <begin position="205"/>
        <end position="223"/>
    </location>
</feature>
<keyword evidence="7 14" id="KW-1133">Transmembrane helix</keyword>
<evidence type="ECO:0000256" key="9">
    <source>
        <dbReference type="ARBA" id="ARBA00023065"/>
    </source>
</evidence>
<feature type="transmembrane region" description="Helical" evidence="14">
    <location>
        <begin position="437"/>
        <end position="458"/>
    </location>
</feature>
<keyword evidence="6" id="KW-0769">Symport</keyword>
<dbReference type="RefSeq" id="WP_186505840.1">
    <property type="nucleotide sequence ID" value="NZ_JACNEP010000003.1"/>
</dbReference>
<evidence type="ECO:0000256" key="3">
    <source>
        <dbReference type="ARBA" id="ARBA00022448"/>
    </source>
</evidence>
<comment type="catalytic activity">
    <reaction evidence="12">
        <text>L-proline(in) + Na(+)(in) = L-proline(out) + Na(+)(out)</text>
        <dbReference type="Rhea" id="RHEA:28967"/>
        <dbReference type="ChEBI" id="CHEBI:29101"/>
        <dbReference type="ChEBI" id="CHEBI:60039"/>
    </reaction>
</comment>
<evidence type="ECO:0000256" key="2">
    <source>
        <dbReference type="ARBA" id="ARBA00006434"/>
    </source>
</evidence>
<feature type="transmembrane region" description="Helical" evidence="14">
    <location>
        <begin position="412"/>
        <end position="431"/>
    </location>
</feature>
<sequence length="619" mass="68698">MKITFFDISIILLYLLTIVGIGFYLKKRAAQSMDDYFVGGKSMPWYLLGLSNASGMFDISGTMWLVTLCFVYGMKSIWIPWLWPVFNQIFLMVYLSIWLRRSNVLTGAEWIRTRFGDGTSGKLSHMVVIAFAVIGALGFLAYGFVGIGKFIEIFIPWEVVSGYVPFHVSPEYVPHFYGIIFTAIATLYVILGGMMSIVWADVLQFSIMTFSALFIGIVAMLQVSPDTLNAVVPEGWMNPFFGWTLDINWTGLLTEVNEKVVSDGYSLFSIFFMMVLFNGIVKSAAGPAPNYDMQKILATKSPREGALMSGFVSVILMPIRYFMIAGFTVLALVFYDKLDLVTGGKLDFENILPSAILEFAPVGIMGLVLAGLIAAFMSTFASTVNAVPAYLINDIYKRYINPQADTKTLIRASYIVSVLVVIISTLIGLGVQSINSILQWLVSGLWAGYAIANVLKWYWWRLNGYGYFASMLAGILCAGLVPPLMEAPLADMGISSAIVPLFAFPVILLITGVICVVVSLKTEAEDTELLRRFYKQVNPWGWWGPIREAVKADDPNFVANPDFKRDMFNIAVGIVAQTCLVALPIFIVIKEWDSTGITLVMLAVTAVILKKNWYDRLPA</sequence>
<feature type="transmembrane region" description="Helical" evidence="14">
    <location>
        <begin position="127"/>
        <end position="155"/>
    </location>
</feature>
<evidence type="ECO:0000256" key="12">
    <source>
        <dbReference type="ARBA" id="ARBA00033708"/>
    </source>
</evidence>
<evidence type="ECO:0000256" key="7">
    <source>
        <dbReference type="ARBA" id="ARBA00022989"/>
    </source>
</evidence>
<dbReference type="InterPro" id="IPR050277">
    <property type="entry name" value="Sodium:Solute_Symporter"/>
</dbReference>
<dbReference type="GO" id="GO:0015193">
    <property type="term" value="F:L-proline transmembrane transporter activity"/>
    <property type="evidence" value="ECO:0007669"/>
    <property type="project" value="TreeGrafter"/>
</dbReference>
<comment type="similarity">
    <text evidence="2 13">Belongs to the sodium:solute symporter (SSF) (TC 2.A.21) family.</text>
</comment>
<dbReference type="AlphaFoldDB" id="A0A8J6M1B5"/>
<feature type="transmembrane region" description="Helical" evidence="14">
    <location>
        <begin position="465"/>
        <end position="485"/>
    </location>
</feature>
<dbReference type="PROSITE" id="PS50283">
    <property type="entry name" value="NA_SOLUT_SYMP_3"/>
    <property type="match status" value="1"/>
</dbReference>
<dbReference type="InterPro" id="IPR001734">
    <property type="entry name" value="Na/solute_symporter"/>
</dbReference>
<keyword evidence="8" id="KW-0915">Sodium</keyword>
<evidence type="ECO:0000256" key="5">
    <source>
        <dbReference type="ARBA" id="ARBA00022692"/>
    </source>
</evidence>
<dbReference type="Pfam" id="PF00474">
    <property type="entry name" value="SSF"/>
    <property type="match status" value="1"/>
</dbReference>
<keyword evidence="4" id="KW-1003">Cell membrane</keyword>
<dbReference type="CDD" id="cd11477">
    <property type="entry name" value="SLC5sbd_u1"/>
    <property type="match status" value="1"/>
</dbReference>
<evidence type="ECO:0000256" key="1">
    <source>
        <dbReference type="ARBA" id="ARBA00004651"/>
    </source>
</evidence>
<feature type="transmembrane region" description="Helical" evidence="14">
    <location>
        <begin position="497"/>
        <end position="520"/>
    </location>
</feature>
<evidence type="ECO:0000256" key="14">
    <source>
        <dbReference type="SAM" id="Phobius"/>
    </source>
</evidence>
<evidence type="ECO:0000256" key="10">
    <source>
        <dbReference type="ARBA" id="ARBA00023136"/>
    </source>
</evidence>
<keyword evidence="16" id="KW-1185">Reference proteome</keyword>
<accession>A0A8J6M1B5</accession>
<evidence type="ECO:0000313" key="15">
    <source>
        <dbReference type="EMBL" id="MBC3765368.1"/>
    </source>
</evidence>
<evidence type="ECO:0000256" key="13">
    <source>
        <dbReference type="RuleBase" id="RU362091"/>
    </source>
</evidence>
<protein>
    <submittedName>
        <fullName evidence="15">Na+:solute symporter</fullName>
    </submittedName>
</protein>
<comment type="caution">
    <text evidence="15">The sequence shown here is derived from an EMBL/GenBank/DDBJ whole genome shotgun (WGS) entry which is preliminary data.</text>
</comment>
<keyword evidence="5 14" id="KW-0812">Transmembrane</keyword>
<evidence type="ECO:0000313" key="16">
    <source>
        <dbReference type="Proteomes" id="UP000601768"/>
    </source>
</evidence>
<feature type="transmembrane region" description="Helical" evidence="14">
    <location>
        <begin position="265"/>
        <end position="285"/>
    </location>
</feature>
<evidence type="ECO:0000256" key="4">
    <source>
        <dbReference type="ARBA" id="ARBA00022475"/>
    </source>
</evidence>
<name>A0A8J6M1B5_9ALTE</name>
<dbReference type="Gene3D" id="1.20.1730.10">
    <property type="entry name" value="Sodium/glucose cotransporter"/>
    <property type="match status" value="1"/>
</dbReference>
<evidence type="ECO:0000256" key="6">
    <source>
        <dbReference type="ARBA" id="ARBA00022847"/>
    </source>
</evidence>
<feature type="transmembrane region" description="Helical" evidence="14">
    <location>
        <begin position="306"/>
        <end position="335"/>
    </location>
</feature>
<reference evidence="15" key="1">
    <citation type="journal article" date="2018" name="Int. J. Syst. Evol. Microbiol.">
        <title>Neptunicella marina gen. nov., sp. nov., isolated from surface seawater.</title>
        <authorList>
            <person name="Liu X."/>
            <person name="Lai Q."/>
            <person name="Du Y."/>
            <person name="Zhang X."/>
            <person name="Liu Z."/>
            <person name="Sun F."/>
            <person name="Shao Z."/>
        </authorList>
    </citation>
    <scope>NUCLEOTIDE SEQUENCE</scope>
    <source>
        <strain evidence="15">S27-2</strain>
    </source>
</reference>
<keyword evidence="3" id="KW-0813">Transport</keyword>
<dbReference type="GO" id="GO:0005298">
    <property type="term" value="F:proline:sodium symporter activity"/>
    <property type="evidence" value="ECO:0007669"/>
    <property type="project" value="TreeGrafter"/>
</dbReference>
<keyword evidence="11" id="KW-0739">Sodium transport</keyword>
<dbReference type="Proteomes" id="UP000601768">
    <property type="component" value="Unassembled WGS sequence"/>
</dbReference>
<feature type="transmembrane region" description="Helical" evidence="14">
    <location>
        <begin position="45"/>
        <end position="66"/>
    </location>
</feature>
<feature type="transmembrane region" description="Helical" evidence="14">
    <location>
        <begin position="78"/>
        <end position="99"/>
    </location>
</feature>
<dbReference type="InterPro" id="IPR038377">
    <property type="entry name" value="Na/Glc_symporter_sf"/>
</dbReference>
<dbReference type="GO" id="GO:0015824">
    <property type="term" value="P:proline transport"/>
    <property type="evidence" value="ECO:0007669"/>
    <property type="project" value="TreeGrafter"/>
</dbReference>
<reference evidence="15" key="2">
    <citation type="submission" date="2020-08" db="EMBL/GenBank/DDBJ databases">
        <authorList>
            <person name="Lai Q."/>
        </authorList>
    </citation>
    <scope>NUCLEOTIDE SEQUENCE</scope>
    <source>
        <strain evidence="15">S27-2</strain>
    </source>
</reference>
<evidence type="ECO:0000256" key="8">
    <source>
        <dbReference type="ARBA" id="ARBA00023053"/>
    </source>
</evidence>
<dbReference type="GO" id="GO:0005886">
    <property type="term" value="C:plasma membrane"/>
    <property type="evidence" value="ECO:0007669"/>
    <property type="project" value="UniProtKB-SubCell"/>
</dbReference>
<keyword evidence="9" id="KW-0406">Ion transport</keyword>
<dbReference type="PANTHER" id="PTHR48086">
    <property type="entry name" value="SODIUM/PROLINE SYMPORTER-RELATED"/>
    <property type="match status" value="1"/>
</dbReference>
<feature type="transmembrane region" description="Helical" evidence="14">
    <location>
        <begin position="6"/>
        <end position="25"/>
    </location>
</feature>
<keyword evidence="10 14" id="KW-0472">Membrane</keyword>
<proteinExistence type="inferred from homology"/>